<organism evidence="1">
    <name type="scientific">Campylobacter sp. CCS1377</name>
    <dbReference type="NCBI Taxonomy" id="3158229"/>
    <lineage>
        <taxon>Bacteria</taxon>
        <taxon>Pseudomonadati</taxon>
        <taxon>Campylobacterota</taxon>
        <taxon>Epsilonproteobacteria</taxon>
        <taxon>Campylobacterales</taxon>
        <taxon>Campylobacteraceae</taxon>
        <taxon>Campylobacter</taxon>
    </lineage>
</organism>
<protein>
    <submittedName>
        <fullName evidence="1">Uncharacterized protein</fullName>
    </submittedName>
</protein>
<accession>A0AAU7E8J6</accession>
<reference evidence="1" key="1">
    <citation type="submission" date="2024-05" db="EMBL/GenBank/DDBJ databases">
        <title>Campylobacter coli isolated from environmental waters in Slovenia.</title>
        <authorList>
            <person name="Zautner A.E."/>
            <person name="Bunk B."/>
            <person name="Riedel T."/>
            <person name="Sproeer C."/>
        </authorList>
    </citation>
    <scope>NUCLEOTIDE SEQUENCE</scope>
    <source>
        <strain evidence="1">CCS1377</strain>
    </source>
</reference>
<evidence type="ECO:0000313" key="1">
    <source>
        <dbReference type="EMBL" id="XBJ29835.1"/>
    </source>
</evidence>
<dbReference type="EMBL" id="CP155620">
    <property type="protein sequence ID" value="XBJ29835.1"/>
    <property type="molecule type" value="Genomic_DNA"/>
</dbReference>
<dbReference type="AlphaFoldDB" id="A0AAU7E8J6"/>
<name>A0AAU7E8J6_9BACT</name>
<sequence length="42" mass="4946">MAKSSNRDLIFEDDWDFKDDMVAKVFTGKEIKFINTKGEFVE</sequence>
<dbReference type="RefSeq" id="WP_348518951.1">
    <property type="nucleotide sequence ID" value="NZ_CP155620.1"/>
</dbReference>
<proteinExistence type="predicted"/>
<gene>
    <name evidence="1" type="ORF">AAH949_03100</name>
</gene>